<evidence type="ECO:0000313" key="2">
    <source>
        <dbReference type="EMBL" id="MFF3569237.1"/>
    </source>
</evidence>
<feature type="compositionally biased region" description="Polar residues" evidence="1">
    <location>
        <begin position="321"/>
        <end position="333"/>
    </location>
</feature>
<protein>
    <submittedName>
        <fullName evidence="2">Uncharacterized protein</fullName>
    </submittedName>
</protein>
<gene>
    <name evidence="2" type="ORF">ACFYXQ_15815</name>
</gene>
<reference evidence="2 3" key="1">
    <citation type="submission" date="2024-10" db="EMBL/GenBank/DDBJ databases">
        <title>The Natural Products Discovery Center: Release of the First 8490 Sequenced Strains for Exploring Actinobacteria Biosynthetic Diversity.</title>
        <authorList>
            <person name="Kalkreuter E."/>
            <person name="Kautsar S.A."/>
            <person name="Yang D."/>
            <person name="Bader C.D."/>
            <person name="Teijaro C.N."/>
            <person name="Fluegel L."/>
            <person name="Davis C.M."/>
            <person name="Simpson J.R."/>
            <person name="Lauterbach L."/>
            <person name="Steele A.D."/>
            <person name="Gui C."/>
            <person name="Meng S."/>
            <person name="Li G."/>
            <person name="Viehrig K."/>
            <person name="Ye F."/>
            <person name="Su P."/>
            <person name="Kiefer A.F."/>
            <person name="Nichols A."/>
            <person name="Cepeda A.J."/>
            <person name="Yan W."/>
            <person name="Fan B."/>
            <person name="Jiang Y."/>
            <person name="Adhikari A."/>
            <person name="Zheng C.-J."/>
            <person name="Schuster L."/>
            <person name="Cowan T.M."/>
            <person name="Smanski M.J."/>
            <person name="Chevrette M.G."/>
            <person name="De Carvalho L.P.S."/>
            <person name="Shen B."/>
        </authorList>
    </citation>
    <scope>NUCLEOTIDE SEQUENCE [LARGE SCALE GENOMIC DNA]</scope>
    <source>
        <strain evidence="2 3">NPDC002593</strain>
    </source>
</reference>
<dbReference type="RefSeq" id="WP_387404012.1">
    <property type="nucleotide sequence ID" value="NZ_JBIAQY010000004.1"/>
</dbReference>
<keyword evidence="3" id="KW-1185">Reference proteome</keyword>
<dbReference type="EMBL" id="JBIAQY010000004">
    <property type="protein sequence ID" value="MFF3569237.1"/>
    <property type="molecule type" value="Genomic_DNA"/>
</dbReference>
<dbReference type="Proteomes" id="UP001601992">
    <property type="component" value="Unassembled WGS sequence"/>
</dbReference>
<feature type="compositionally biased region" description="Low complexity" evidence="1">
    <location>
        <begin position="392"/>
        <end position="403"/>
    </location>
</feature>
<feature type="compositionally biased region" description="Basic and acidic residues" evidence="1">
    <location>
        <begin position="309"/>
        <end position="319"/>
    </location>
</feature>
<evidence type="ECO:0000256" key="1">
    <source>
        <dbReference type="SAM" id="MobiDB-lite"/>
    </source>
</evidence>
<accession>A0ABW6RYZ0</accession>
<feature type="region of interest" description="Disordered" evidence="1">
    <location>
        <begin position="90"/>
        <end position="117"/>
    </location>
</feature>
<comment type="caution">
    <text evidence="2">The sequence shown here is derived from an EMBL/GenBank/DDBJ whole genome shotgun (WGS) entry which is preliminary data.</text>
</comment>
<evidence type="ECO:0000313" key="3">
    <source>
        <dbReference type="Proteomes" id="UP001601992"/>
    </source>
</evidence>
<feature type="compositionally biased region" description="Low complexity" evidence="1">
    <location>
        <begin position="347"/>
        <end position="361"/>
    </location>
</feature>
<sequence length="403" mass="44953">MTTPTPPDPSSATAEAITAIRTLVQAQNLRQAKHQLRQMEKGIDDQTWLIITEVAHTLRFKSHEAALGKLRNLWYRNEPHRALIEACVPKQGEGQHIRQPAREQRPTPDEIRPRAGTVTEAYEDELGKTERNDPGTPRKELIVDRRDYDIDAVDRGHIGLCVSCRLERYAIDRYTGQIQTGHGDDGLCSECRSLARPGIPELPLGHTYRQSIEARMTFLAESFHTRGRALFRQEWEYSSRKARPIIEAWVKAHTNPELPPQQLLVDSRSMNGECAKCQEWRQLRDRLCVDCHPGLSGETATPAGSIVPEHAKQQNDGKMKPNSNNGREGSTGTVDGDPRMGAESVATRSSGHPTSSPSSRGPQSAGDGNDQPSAKTRKATERLVRPLRRRAPAQQSSRSARLL</sequence>
<organism evidence="2 3">
    <name type="scientific">Nocardia jiangxiensis</name>
    <dbReference type="NCBI Taxonomy" id="282685"/>
    <lineage>
        <taxon>Bacteria</taxon>
        <taxon>Bacillati</taxon>
        <taxon>Actinomycetota</taxon>
        <taxon>Actinomycetes</taxon>
        <taxon>Mycobacteriales</taxon>
        <taxon>Nocardiaceae</taxon>
        <taxon>Nocardia</taxon>
    </lineage>
</organism>
<feature type="region of interest" description="Disordered" evidence="1">
    <location>
        <begin position="296"/>
        <end position="403"/>
    </location>
</feature>
<proteinExistence type="predicted"/>
<feature type="compositionally biased region" description="Basic and acidic residues" evidence="1">
    <location>
        <begin position="93"/>
        <end position="113"/>
    </location>
</feature>
<name>A0ABW6RYZ0_9NOCA</name>